<dbReference type="EMBL" id="JAAXOO010000007">
    <property type="protein sequence ID" value="NKY36912.1"/>
    <property type="molecule type" value="Genomic_DNA"/>
</dbReference>
<feature type="domain" description="NAD-dependent epimerase/dehydratase" evidence="2">
    <location>
        <begin position="3"/>
        <end position="73"/>
    </location>
</feature>
<protein>
    <submittedName>
        <fullName evidence="3">NAD-dependent epimerase/dehydratase family protein</fullName>
    </submittedName>
</protein>
<sequence length="327" mass="35715">MRVLVIGGTLFLGRRVVERLHARGDQVLLIHRSHSEPANWLPVEHLLSDRHDLARHRDRIRDFAPDTVIDSFALTGAGVDAVLPVLPEVPTVVLSSQDVYQAHAALLAGRCDSPVPLTEDSELRRNRYPYRGADLPEVPGDYSKRDVEDRWLARGAVVLRLPLIYGPHDRQRREDLVLRRVRAGRTRIPVGAGNLLWTRGYVDDLATGVLAALDNRTADGLPVNLGETHTVPIRTWLEQILDAAGSTAELVTVPDSVLPPDLALTGAPAQHLLISVARAQDLLGWAPADPLQRVGESVRWHIENPPSDAGWTDADTAADEAALAAAG</sequence>
<accession>A0A846XLN1</accession>
<dbReference type="InterPro" id="IPR036291">
    <property type="entry name" value="NAD(P)-bd_dom_sf"/>
</dbReference>
<dbReference type="PANTHER" id="PTHR43574">
    <property type="entry name" value="EPIMERASE-RELATED"/>
    <property type="match status" value="1"/>
</dbReference>
<evidence type="ECO:0000259" key="2">
    <source>
        <dbReference type="Pfam" id="PF01370"/>
    </source>
</evidence>
<evidence type="ECO:0000256" key="1">
    <source>
        <dbReference type="ARBA" id="ARBA00023027"/>
    </source>
</evidence>
<feature type="domain" description="NAD-dependent epimerase/dehydratase" evidence="2">
    <location>
        <begin position="156"/>
        <end position="226"/>
    </location>
</feature>
<dbReference type="InterPro" id="IPR001509">
    <property type="entry name" value="Epimerase_deHydtase"/>
</dbReference>
<proteinExistence type="predicted"/>
<dbReference type="Pfam" id="PF01370">
    <property type="entry name" value="Epimerase"/>
    <property type="match status" value="2"/>
</dbReference>
<keyword evidence="1" id="KW-0520">NAD</keyword>
<organism evidence="3 4">
    <name type="scientific">Nocardia speluncae</name>
    <dbReference type="NCBI Taxonomy" id="419477"/>
    <lineage>
        <taxon>Bacteria</taxon>
        <taxon>Bacillati</taxon>
        <taxon>Actinomycetota</taxon>
        <taxon>Actinomycetes</taxon>
        <taxon>Mycobacteriales</taxon>
        <taxon>Nocardiaceae</taxon>
        <taxon>Nocardia</taxon>
    </lineage>
</organism>
<dbReference type="Gene3D" id="3.40.50.720">
    <property type="entry name" value="NAD(P)-binding Rossmann-like Domain"/>
    <property type="match status" value="1"/>
</dbReference>
<dbReference type="RefSeq" id="WP_068039557.1">
    <property type="nucleotide sequence ID" value="NZ_JAAXOO010000007.1"/>
</dbReference>
<reference evidence="3 4" key="1">
    <citation type="submission" date="2020-04" db="EMBL/GenBank/DDBJ databases">
        <title>MicrobeNet Type strains.</title>
        <authorList>
            <person name="Nicholson A.C."/>
        </authorList>
    </citation>
    <scope>NUCLEOTIDE SEQUENCE [LARGE SCALE GENOMIC DNA]</scope>
    <source>
        <strain evidence="3 4">DSM 45078</strain>
    </source>
</reference>
<comment type="caution">
    <text evidence="3">The sequence shown here is derived from an EMBL/GenBank/DDBJ whole genome shotgun (WGS) entry which is preliminary data.</text>
</comment>
<keyword evidence="4" id="KW-1185">Reference proteome</keyword>
<name>A0A846XLN1_9NOCA</name>
<dbReference type="Proteomes" id="UP000565715">
    <property type="component" value="Unassembled WGS sequence"/>
</dbReference>
<gene>
    <name evidence="3" type="ORF">HGA13_28150</name>
</gene>
<evidence type="ECO:0000313" key="3">
    <source>
        <dbReference type="EMBL" id="NKY36912.1"/>
    </source>
</evidence>
<dbReference type="SUPFAM" id="SSF51735">
    <property type="entry name" value="NAD(P)-binding Rossmann-fold domains"/>
    <property type="match status" value="1"/>
</dbReference>
<dbReference type="AlphaFoldDB" id="A0A846XLN1"/>
<evidence type="ECO:0000313" key="4">
    <source>
        <dbReference type="Proteomes" id="UP000565715"/>
    </source>
</evidence>